<dbReference type="PANTHER" id="PTHR19353:SF19">
    <property type="entry name" value="DELTA(5) FATTY ACID DESATURASE C-RELATED"/>
    <property type="match status" value="1"/>
</dbReference>
<dbReference type="GO" id="GO:0016020">
    <property type="term" value="C:membrane"/>
    <property type="evidence" value="ECO:0007669"/>
    <property type="project" value="TreeGrafter"/>
</dbReference>
<evidence type="ECO:0000259" key="2">
    <source>
        <dbReference type="Pfam" id="PF00487"/>
    </source>
</evidence>
<dbReference type="EMBL" id="CAFBIY010000196">
    <property type="protein sequence ID" value="CAB4853077.1"/>
    <property type="molecule type" value="Genomic_DNA"/>
</dbReference>
<feature type="transmembrane region" description="Helical" evidence="1">
    <location>
        <begin position="187"/>
        <end position="208"/>
    </location>
</feature>
<accession>A0A6J7MYT5</accession>
<dbReference type="GO" id="GO:0016717">
    <property type="term" value="F:oxidoreductase activity, acting on paired donors, with oxidation of a pair of donors resulting in the reduction of molecular oxygen to two molecules of water"/>
    <property type="evidence" value="ECO:0007669"/>
    <property type="project" value="TreeGrafter"/>
</dbReference>
<sequence>MEPSLTHRMMPSTEVIERGRRRLHWNTAFIALLGVGSYWGLVFAPIRFWLRVVAAMALVVAAVATATNVMHVGNHGAFSRNTRRSRVAGWSSDLLGASSYLWRFKHNQLHHGNTNVVGFDTDIDQMPLARLAPQQPWKPIQRYQHVYMWVLYGFLTLQWFVMSDFATLVKRRVGDHTLPTKPRARDVALILLGKAIHLTWAIVIPMFLHPWWGVLAFYLAISWSVGFLLANIFQLAHCVDIAEFFDPDAPRRGPDFELHQLRATVDIRCGVPAMRPFVHWLMGGLDFQIEHHLAPKLPHNVLHLAAPELRAACAERGVQYKVHPSITAAVRSHYRWLRTMGRDPSVG</sequence>
<gene>
    <name evidence="4" type="ORF">UFOPK2656_00448</name>
    <name evidence="5" type="ORF">UFOPK3099_02581</name>
    <name evidence="6" type="ORF">UFOPK3267_02601</name>
    <name evidence="7" type="ORF">UFOPK3651_00216</name>
    <name evidence="8" type="ORF">UFOPK3931_01073</name>
    <name evidence="3" type="ORF">UFOPK4189_00445</name>
</gene>
<protein>
    <submittedName>
        <fullName evidence="8">Unannotated protein</fullName>
    </submittedName>
</protein>
<dbReference type="AlphaFoldDB" id="A0A6J7MYT5"/>
<dbReference type="EMBL" id="CAFBMT010000001">
    <property type="protein sequence ID" value="CAB4911377.1"/>
    <property type="molecule type" value="Genomic_DNA"/>
</dbReference>
<feature type="transmembrane region" description="Helical" evidence="1">
    <location>
        <begin position="48"/>
        <end position="66"/>
    </location>
</feature>
<dbReference type="InterPro" id="IPR012171">
    <property type="entry name" value="Fatty_acid_desaturase"/>
</dbReference>
<evidence type="ECO:0000313" key="7">
    <source>
        <dbReference type="EMBL" id="CAB4911377.1"/>
    </source>
</evidence>
<keyword evidence="1" id="KW-0812">Transmembrane</keyword>
<evidence type="ECO:0000313" key="8">
    <source>
        <dbReference type="EMBL" id="CAB4985015.1"/>
    </source>
</evidence>
<keyword evidence="1" id="KW-0472">Membrane</keyword>
<dbReference type="EMBL" id="CAFBOL010000021">
    <property type="protein sequence ID" value="CAB4985015.1"/>
    <property type="molecule type" value="Genomic_DNA"/>
</dbReference>
<dbReference type="EMBL" id="CAEZYF010000002">
    <property type="protein sequence ID" value="CAB4707531.1"/>
    <property type="molecule type" value="Genomic_DNA"/>
</dbReference>
<feature type="domain" description="Fatty acid desaturase" evidence="2">
    <location>
        <begin position="49"/>
        <end position="321"/>
    </location>
</feature>
<dbReference type="PIRSF" id="PIRSF015921">
    <property type="entry name" value="FA_sphinglp_des"/>
    <property type="match status" value="1"/>
</dbReference>
<organism evidence="8">
    <name type="scientific">freshwater metagenome</name>
    <dbReference type="NCBI Taxonomy" id="449393"/>
    <lineage>
        <taxon>unclassified sequences</taxon>
        <taxon>metagenomes</taxon>
        <taxon>ecological metagenomes</taxon>
    </lineage>
</organism>
<dbReference type="EMBL" id="CAFAAV010000268">
    <property type="protein sequence ID" value="CAB4834693.1"/>
    <property type="molecule type" value="Genomic_DNA"/>
</dbReference>
<feature type="transmembrane region" description="Helical" evidence="1">
    <location>
        <begin position="146"/>
        <end position="166"/>
    </location>
</feature>
<evidence type="ECO:0000313" key="6">
    <source>
        <dbReference type="EMBL" id="CAB4853077.1"/>
    </source>
</evidence>
<evidence type="ECO:0000313" key="3">
    <source>
        <dbReference type="EMBL" id="CAB4362665.1"/>
    </source>
</evidence>
<dbReference type="CDD" id="cd03506">
    <property type="entry name" value="Delta6-FADS-like"/>
    <property type="match status" value="1"/>
</dbReference>
<dbReference type="InterPro" id="IPR005804">
    <property type="entry name" value="FA_desaturase_dom"/>
</dbReference>
<dbReference type="PANTHER" id="PTHR19353">
    <property type="entry name" value="FATTY ACID DESATURASE 2"/>
    <property type="match status" value="1"/>
</dbReference>
<feature type="transmembrane region" description="Helical" evidence="1">
    <location>
        <begin position="214"/>
        <end position="233"/>
    </location>
</feature>
<reference evidence="8" key="1">
    <citation type="submission" date="2020-05" db="EMBL/GenBank/DDBJ databases">
        <authorList>
            <person name="Chiriac C."/>
            <person name="Salcher M."/>
            <person name="Ghai R."/>
            <person name="Kavagutti S V."/>
        </authorList>
    </citation>
    <scope>NUCLEOTIDE SEQUENCE</scope>
</reference>
<dbReference type="EMBL" id="CAESGF010000002">
    <property type="protein sequence ID" value="CAB4362665.1"/>
    <property type="molecule type" value="Genomic_DNA"/>
</dbReference>
<evidence type="ECO:0000313" key="5">
    <source>
        <dbReference type="EMBL" id="CAB4834693.1"/>
    </source>
</evidence>
<dbReference type="Pfam" id="PF00487">
    <property type="entry name" value="FA_desaturase"/>
    <property type="match status" value="1"/>
</dbReference>
<proteinExistence type="predicted"/>
<keyword evidence="1" id="KW-1133">Transmembrane helix</keyword>
<feature type="transmembrane region" description="Helical" evidence="1">
    <location>
        <begin position="23"/>
        <end position="42"/>
    </location>
</feature>
<evidence type="ECO:0000313" key="4">
    <source>
        <dbReference type="EMBL" id="CAB4707531.1"/>
    </source>
</evidence>
<evidence type="ECO:0000256" key="1">
    <source>
        <dbReference type="SAM" id="Phobius"/>
    </source>
</evidence>
<name>A0A6J7MYT5_9ZZZZ</name>
<dbReference type="GO" id="GO:0008610">
    <property type="term" value="P:lipid biosynthetic process"/>
    <property type="evidence" value="ECO:0007669"/>
    <property type="project" value="UniProtKB-ARBA"/>
</dbReference>